<feature type="compositionally biased region" description="Low complexity" evidence="1">
    <location>
        <begin position="334"/>
        <end position="347"/>
    </location>
</feature>
<feature type="compositionally biased region" description="Basic and acidic residues" evidence="1">
    <location>
        <begin position="162"/>
        <end position="176"/>
    </location>
</feature>
<feature type="compositionally biased region" description="Basic and acidic residues" evidence="1">
    <location>
        <begin position="258"/>
        <end position="272"/>
    </location>
</feature>
<feature type="compositionally biased region" description="Basic and acidic residues" evidence="1">
    <location>
        <begin position="690"/>
        <end position="699"/>
    </location>
</feature>
<feature type="compositionally biased region" description="Basic residues" evidence="1">
    <location>
        <begin position="560"/>
        <end position="571"/>
    </location>
</feature>
<organism evidence="2 3">
    <name type="scientific">Linnemannia elongata AG-77</name>
    <dbReference type="NCBI Taxonomy" id="1314771"/>
    <lineage>
        <taxon>Eukaryota</taxon>
        <taxon>Fungi</taxon>
        <taxon>Fungi incertae sedis</taxon>
        <taxon>Mucoromycota</taxon>
        <taxon>Mortierellomycotina</taxon>
        <taxon>Mortierellomycetes</taxon>
        <taxon>Mortierellales</taxon>
        <taxon>Mortierellaceae</taxon>
        <taxon>Linnemannia</taxon>
    </lineage>
</organism>
<proteinExistence type="predicted"/>
<feature type="region of interest" description="Disordered" evidence="1">
    <location>
        <begin position="665"/>
        <end position="717"/>
    </location>
</feature>
<reference evidence="2 3" key="1">
    <citation type="submission" date="2016-05" db="EMBL/GenBank/DDBJ databases">
        <title>Genome sequencing reveals origins of a unique bacterial endosymbiosis in the earliest lineages of terrestrial Fungi.</title>
        <authorList>
            <consortium name="DOE Joint Genome Institute"/>
            <person name="Uehling J."/>
            <person name="Gryganskyi A."/>
            <person name="Hameed K."/>
            <person name="Tschaplinski T."/>
            <person name="Misztal P."/>
            <person name="Wu S."/>
            <person name="Desiro A."/>
            <person name="Vande Pol N."/>
            <person name="Du Z.-Y."/>
            <person name="Zienkiewicz A."/>
            <person name="Zienkiewicz K."/>
            <person name="Morin E."/>
            <person name="Tisserant E."/>
            <person name="Splivallo R."/>
            <person name="Hainaut M."/>
            <person name="Henrissat B."/>
            <person name="Ohm R."/>
            <person name="Kuo A."/>
            <person name="Yan J."/>
            <person name="Lipzen A."/>
            <person name="Nolan M."/>
            <person name="Labutti K."/>
            <person name="Barry K."/>
            <person name="Goldstein A."/>
            <person name="Labbe J."/>
            <person name="Schadt C."/>
            <person name="Tuskan G."/>
            <person name="Grigoriev I."/>
            <person name="Martin F."/>
            <person name="Vilgalys R."/>
            <person name="Bonito G."/>
        </authorList>
    </citation>
    <scope>NUCLEOTIDE SEQUENCE [LARGE SCALE GENOMIC DNA]</scope>
    <source>
        <strain evidence="2 3">AG-77</strain>
    </source>
</reference>
<feature type="compositionally biased region" description="Acidic residues" evidence="1">
    <location>
        <begin position="675"/>
        <end position="689"/>
    </location>
</feature>
<dbReference type="AlphaFoldDB" id="A0A197K8I8"/>
<feature type="region of interest" description="Disordered" evidence="1">
    <location>
        <begin position="1"/>
        <end position="35"/>
    </location>
</feature>
<dbReference type="OrthoDB" id="2398776at2759"/>
<feature type="region of interest" description="Disordered" evidence="1">
    <location>
        <begin position="379"/>
        <end position="400"/>
    </location>
</feature>
<feature type="compositionally biased region" description="Basic and acidic residues" evidence="1">
    <location>
        <begin position="665"/>
        <end position="674"/>
    </location>
</feature>
<feature type="region of interest" description="Disordered" evidence="1">
    <location>
        <begin position="432"/>
        <end position="478"/>
    </location>
</feature>
<evidence type="ECO:0000313" key="3">
    <source>
        <dbReference type="Proteomes" id="UP000078512"/>
    </source>
</evidence>
<feature type="compositionally biased region" description="Polar residues" evidence="1">
    <location>
        <begin position="1"/>
        <end position="32"/>
    </location>
</feature>
<keyword evidence="3" id="KW-1185">Reference proteome</keyword>
<feature type="region of interest" description="Disordered" evidence="1">
    <location>
        <begin position="242"/>
        <end position="293"/>
    </location>
</feature>
<feature type="region of interest" description="Disordered" evidence="1">
    <location>
        <begin position="809"/>
        <end position="833"/>
    </location>
</feature>
<dbReference type="EMBL" id="KV442020">
    <property type="protein sequence ID" value="OAQ33810.1"/>
    <property type="molecule type" value="Genomic_DNA"/>
</dbReference>
<feature type="compositionally biased region" description="Low complexity" evidence="1">
    <location>
        <begin position="819"/>
        <end position="833"/>
    </location>
</feature>
<feature type="compositionally biased region" description="Low complexity" evidence="1">
    <location>
        <begin position="469"/>
        <end position="478"/>
    </location>
</feature>
<name>A0A197K8I8_9FUNG</name>
<dbReference type="Proteomes" id="UP000078512">
    <property type="component" value="Unassembled WGS sequence"/>
</dbReference>
<gene>
    <name evidence="2" type="ORF">K457DRAFT_28968</name>
</gene>
<evidence type="ECO:0000256" key="1">
    <source>
        <dbReference type="SAM" id="MobiDB-lite"/>
    </source>
</evidence>
<sequence length="1001" mass="110448">MQLDSLHSLQDPSSSIHPSKNNNNATSTTQESCPVPSSELDCDSLVVAFEPSLQPLVLDTFILSSNSPGSPTPSSACSSTSSCSDISSASTLVDHHQFSLDRSLSKNEGTAFSVLSSTDKDKDSLLFLAFQNDSEPLDLPKQPCLPLHLHFHLQQQQQRQNQQEKQEQQEQQKQEQKCLVPPATTTSSSPIVESSPAPLPSSMNSDTAASVAACSSISSPAPTFVSNSLLLSHHGHDFHHIDNNINCNPHHPNSMAARENEQSEPEIDRDSVVSHTNSDRGNTNTYSPDTIESPLTAQHPHIIYSTVPATTTSSSSFSLASSSAKATRIKATSAAVASAAPTSSASESDSETLDLDLGPTQAMFSAQLDSLVEDNMASVTSSLTQDDSQELRPHHGQWTPSMREQNACHIDNGSDTSKANGLRFKDHPIETIVRGMGRERKRSTNAAYDGTSSDRKRRKNQPDWGLKQSSSTVTTTSTETAAHLLRFLERRLDQRYPNSTSLCSASKQPSRSLFKQKTSLDFDPLHLLHSWSSPSPHDVSVVQSTTTPASPTSSSSSSSSRRRRLVGHKQPYHNSLDCRQQHASPEKCQCRKRGFAEAIELSRPLTMNADIASHHPNWIESIKKRKVHQNATKWTSALSPAPYVRLLTLRNFWEMMEPRQDLSWRTGDDTRFGQDEFEEEEEEKVEDVEDGKAEMESTHMDNGSAMRSAGQKSPRRNLQQPSCVRIVKQYPCPGHFLRGLWEEELRNQRVRQMIPDTVRKPVRGKIYHAKPIATMIKQNKPSLLSLLSEPLSSASNSPAPAVGRVLDNSTAQNKDETCEATQEASSTSSTTEFEMSLKKKHRAAAIIRSHAITEGSDMSEYKPWKDGTVTPRQGSLQALKASRSNIMDPWPVEEAKSKDECMRVLHRMREQLNIVINLQIHLRSMMKTAPAQWSFLLSIRHPGQVSIELLLALYGPHFMQSSNFRAIEELLWGAKGHSQQTAPSIDAAAAASSSSPTLVQT</sequence>
<feature type="region of interest" description="Disordered" evidence="1">
    <location>
        <begin position="155"/>
        <end position="205"/>
    </location>
</feature>
<protein>
    <submittedName>
        <fullName evidence="2">Uncharacterized protein</fullName>
    </submittedName>
</protein>
<evidence type="ECO:0000313" key="2">
    <source>
        <dbReference type="EMBL" id="OAQ33810.1"/>
    </source>
</evidence>
<feature type="compositionally biased region" description="Polar residues" evidence="1">
    <location>
        <begin position="183"/>
        <end position="192"/>
    </location>
</feature>
<accession>A0A197K8I8</accession>
<feature type="region of interest" description="Disordered" evidence="1">
    <location>
        <begin position="534"/>
        <end position="583"/>
    </location>
</feature>
<feature type="region of interest" description="Disordered" evidence="1">
    <location>
        <begin position="334"/>
        <end position="355"/>
    </location>
</feature>
<feature type="compositionally biased region" description="Polar residues" evidence="1">
    <location>
        <begin position="273"/>
        <end position="293"/>
    </location>
</feature>
<feature type="compositionally biased region" description="Low complexity" evidence="1">
    <location>
        <begin position="544"/>
        <end position="559"/>
    </location>
</feature>